<evidence type="ECO:0000313" key="3">
    <source>
        <dbReference type="Proteomes" id="UP001605036"/>
    </source>
</evidence>
<gene>
    <name evidence="2" type="ORF">R1flu_008252</name>
</gene>
<evidence type="ECO:0000313" key="2">
    <source>
        <dbReference type="EMBL" id="KAL2624007.1"/>
    </source>
</evidence>
<feature type="region of interest" description="Disordered" evidence="1">
    <location>
        <begin position="1"/>
        <end position="22"/>
    </location>
</feature>
<organism evidence="2 3">
    <name type="scientific">Riccia fluitans</name>
    <dbReference type="NCBI Taxonomy" id="41844"/>
    <lineage>
        <taxon>Eukaryota</taxon>
        <taxon>Viridiplantae</taxon>
        <taxon>Streptophyta</taxon>
        <taxon>Embryophyta</taxon>
        <taxon>Marchantiophyta</taxon>
        <taxon>Marchantiopsida</taxon>
        <taxon>Marchantiidae</taxon>
        <taxon>Marchantiales</taxon>
        <taxon>Ricciaceae</taxon>
        <taxon>Riccia</taxon>
    </lineage>
</organism>
<dbReference type="AlphaFoldDB" id="A0ABD1YEA0"/>
<accession>A0ABD1YEA0</accession>
<proteinExistence type="predicted"/>
<sequence length="133" mass="15412">MAEVRRPVHQEDSKELEFKERQKKEAEAAAAAREQKCQQILEAQRVVKEDEWKKAWGELKSRLEKVILDNCLDSVASFECEELQQLRAEFNLNGQGMTKAEKDLIVQLSELQDGIAELKTQKVVGWLIPFWVK</sequence>
<dbReference type="Proteomes" id="UP001605036">
    <property type="component" value="Unassembled WGS sequence"/>
</dbReference>
<protein>
    <submittedName>
        <fullName evidence="2">Uncharacterized protein</fullName>
    </submittedName>
</protein>
<dbReference type="EMBL" id="JBHFFA010000005">
    <property type="protein sequence ID" value="KAL2624007.1"/>
    <property type="molecule type" value="Genomic_DNA"/>
</dbReference>
<evidence type="ECO:0000256" key="1">
    <source>
        <dbReference type="SAM" id="MobiDB-lite"/>
    </source>
</evidence>
<comment type="caution">
    <text evidence="2">The sequence shown here is derived from an EMBL/GenBank/DDBJ whole genome shotgun (WGS) entry which is preliminary data.</text>
</comment>
<keyword evidence="3" id="KW-1185">Reference proteome</keyword>
<name>A0ABD1YEA0_9MARC</name>
<reference evidence="2 3" key="1">
    <citation type="submission" date="2024-09" db="EMBL/GenBank/DDBJ databases">
        <title>Chromosome-scale assembly of Riccia fluitans.</title>
        <authorList>
            <person name="Paukszto L."/>
            <person name="Sawicki J."/>
            <person name="Karawczyk K."/>
            <person name="Piernik-Szablinska J."/>
            <person name="Szczecinska M."/>
            <person name="Mazdziarz M."/>
        </authorList>
    </citation>
    <scope>NUCLEOTIDE SEQUENCE [LARGE SCALE GENOMIC DNA]</scope>
    <source>
        <strain evidence="2">Rf_01</strain>
        <tissue evidence="2">Aerial parts of the thallus</tissue>
    </source>
</reference>